<name>A0A9D2D226_9FIRM</name>
<dbReference type="EMBL" id="DXCH01000121">
    <property type="protein sequence ID" value="HIZ07133.1"/>
    <property type="molecule type" value="Genomic_DNA"/>
</dbReference>
<evidence type="ECO:0000313" key="2">
    <source>
        <dbReference type="EMBL" id="HIZ07133.1"/>
    </source>
</evidence>
<reference evidence="2" key="1">
    <citation type="journal article" date="2021" name="PeerJ">
        <title>Extensive microbial diversity within the chicken gut microbiome revealed by metagenomics and culture.</title>
        <authorList>
            <person name="Gilroy R."/>
            <person name="Ravi A."/>
            <person name="Getino M."/>
            <person name="Pursley I."/>
            <person name="Horton D.L."/>
            <person name="Alikhan N.F."/>
            <person name="Baker D."/>
            <person name="Gharbi K."/>
            <person name="Hall N."/>
            <person name="Watson M."/>
            <person name="Adriaenssens E.M."/>
            <person name="Foster-Nyarko E."/>
            <person name="Jarju S."/>
            <person name="Secka A."/>
            <person name="Antonio M."/>
            <person name="Oren A."/>
            <person name="Chaudhuri R.R."/>
            <person name="La Ragione R."/>
            <person name="Hildebrand F."/>
            <person name="Pallen M.J."/>
        </authorList>
    </citation>
    <scope>NUCLEOTIDE SEQUENCE</scope>
    <source>
        <strain evidence="2">CHK192-9172</strain>
    </source>
</reference>
<dbReference type="PANTHER" id="PTHR47099:SF1">
    <property type="entry name" value="METHYLCOBAMIDE:COM METHYLTRANSFERASE MTBA"/>
    <property type="match status" value="1"/>
</dbReference>
<feature type="domain" description="Uroporphyrinogen decarboxylase (URO-D)" evidence="1">
    <location>
        <begin position="211"/>
        <end position="384"/>
    </location>
</feature>
<dbReference type="Gene3D" id="3.20.20.210">
    <property type="match status" value="1"/>
</dbReference>
<protein>
    <recommendedName>
        <fullName evidence="1">Uroporphyrinogen decarboxylase (URO-D) domain-containing protein</fullName>
    </recommendedName>
</protein>
<dbReference type="InterPro" id="IPR038071">
    <property type="entry name" value="UROD/MetE-like_sf"/>
</dbReference>
<dbReference type="Proteomes" id="UP000824024">
    <property type="component" value="Unassembled WGS sequence"/>
</dbReference>
<proteinExistence type="predicted"/>
<dbReference type="Pfam" id="PF01208">
    <property type="entry name" value="URO-D"/>
    <property type="match status" value="1"/>
</dbReference>
<sequence length="410" mass="46326">MIQNENLETRKRRVEKAVELEVPDRVPFVPTLGNVYCLEYGVSVRSAMCDNANLIPALDALLKEIDPDLLYTPDFFPLKTMESLKAVNMSWPGKKAEYGDNFTYQVNDASYLGEEDYEKFIGDPSAYLANKVLAEKFASLKGLKYLDFYSLCGSTVMGFAGLGNPALQEALEKLLEAGRITSSFMKGVMEVERCCEDRGYPIWGNAVMQNPFDSFADNIRGLINTVMDLKTDPHMLKEAVDRMAEASIPKDVAMARMMHAQYAFIPLHAGVDEFMSPDDYNAYYWPPLKRLLYELIQNGITPIVFCEGNYYTRLETLKDVPKGKVVYFFEKQDMKKAKEELAGIACVGGNLDTELLMHGTKEAVEEETKRLLDICAPGGGYIMSNSISLDNCRRENLIVWRQTVEKYGKY</sequence>
<evidence type="ECO:0000259" key="1">
    <source>
        <dbReference type="Pfam" id="PF01208"/>
    </source>
</evidence>
<evidence type="ECO:0000313" key="3">
    <source>
        <dbReference type="Proteomes" id="UP000824024"/>
    </source>
</evidence>
<accession>A0A9D2D226</accession>
<dbReference type="InterPro" id="IPR000257">
    <property type="entry name" value="Uroporphyrinogen_deCOase"/>
</dbReference>
<organism evidence="2 3">
    <name type="scientific">Candidatus Eubacterium avistercoris</name>
    <dbReference type="NCBI Taxonomy" id="2838567"/>
    <lineage>
        <taxon>Bacteria</taxon>
        <taxon>Bacillati</taxon>
        <taxon>Bacillota</taxon>
        <taxon>Clostridia</taxon>
        <taxon>Eubacteriales</taxon>
        <taxon>Eubacteriaceae</taxon>
        <taxon>Eubacterium</taxon>
    </lineage>
</organism>
<reference evidence="2" key="2">
    <citation type="submission" date="2021-04" db="EMBL/GenBank/DDBJ databases">
        <authorList>
            <person name="Gilroy R."/>
        </authorList>
    </citation>
    <scope>NUCLEOTIDE SEQUENCE</scope>
    <source>
        <strain evidence="2">CHK192-9172</strain>
    </source>
</reference>
<dbReference type="SUPFAM" id="SSF51726">
    <property type="entry name" value="UROD/MetE-like"/>
    <property type="match status" value="1"/>
</dbReference>
<dbReference type="AlphaFoldDB" id="A0A9D2D226"/>
<dbReference type="GO" id="GO:0004853">
    <property type="term" value="F:uroporphyrinogen decarboxylase activity"/>
    <property type="evidence" value="ECO:0007669"/>
    <property type="project" value="InterPro"/>
</dbReference>
<dbReference type="GO" id="GO:0006779">
    <property type="term" value="P:porphyrin-containing compound biosynthetic process"/>
    <property type="evidence" value="ECO:0007669"/>
    <property type="project" value="InterPro"/>
</dbReference>
<comment type="caution">
    <text evidence="2">The sequence shown here is derived from an EMBL/GenBank/DDBJ whole genome shotgun (WGS) entry which is preliminary data.</text>
</comment>
<gene>
    <name evidence="2" type="ORF">IAA08_04265</name>
</gene>
<dbReference type="PANTHER" id="PTHR47099">
    <property type="entry name" value="METHYLCOBAMIDE:COM METHYLTRANSFERASE MTBA"/>
    <property type="match status" value="1"/>
</dbReference>
<dbReference type="InterPro" id="IPR052024">
    <property type="entry name" value="Methanogen_methyltrans"/>
</dbReference>